<evidence type="ECO:0000256" key="6">
    <source>
        <dbReference type="ARBA" id="ARBA00022967"/>
    </source>
</evidence>
<dbReference type="Gene3D" id="3.30.70.260">
    <property type="match status" value="1"/>
</dbReference>
<dbReference type="InterPro" id="IPR027417">
    <property type="entry name" value="P-loop_NTPase"/>
</dbReference>
<keyword evidence="6" id="KW-1278">Translocase</keyword>
<dbReference type="PROSITE" id="PS50893">
    <property type="entry name" value="ABC_TRANSPORTER_2"/>
    <property type="match status" value="1"/>
</dbReference>
<dbReference type="FunFam" id="3.40.50.300:FF:000056">
    <property type="entry name" value="Cell division ATP-binding protein FtsE"/>
    <property type="match status" value="1"/>
</dbReference>
<keyword evidence="5 10" id="KW-0067">ATP-binding</keyword>
<dbReference type="InterPro" id="IPR041701">
    <property type="entry name" value="MetN_ABC"/>
</dbReference>
<evidence type="ECO:0000256" key="3">
    <source>
        <dbReference type="ARBA" id="ARBA00022475"/>
    </source>
</evidence>
<gene>
    <name evidence="10" type="ORF">C5Q98_00190</name>
</gene>
<keyword evidence="3" id="KW-1003">Cell membrane</keyword>
<dbReference type="PANTHER" id="PTHR43166:SF30">
    <property type="entry name" value="METHIONINE IMPORT ATP-BINDING PROTEIN METN"/>
    <property type="match status" value="1"/>
</dbReference>
<evidence type="ECO:0000259" key="9">
    <source>
        <dbReference type="PROSITE" id="PS50893"/>
    </source>
</evidence>
<dbReference type="KEGG" id="fsa:C5Q98_00190"/>
<keyword evidence="8" id="KW-0472">Membrane</keyword>
<accession>A0A2S0KL27</accession>
<dbReference type="InterPro" id="IPR045865">
    <property type="entry name" value="ACT-like_dom_sf"/>
</dbReference>
<name>A0A2S0KL27_9FIRM</name>
<keyword evidence="2" id="KW-0813">Transport</keyword>
<keyword evidence="11" id="KW-1185">Reference proteome</keyword>
<dbReference type="InterPro" id="IPR003439">
    <property type="entry name" value="ABC_transporter-like_ATP-bd"/>
</dbReference>
<evidence type="ECO:0000256" key="4">
    <source>
        <dbReference type="ARBA" id="ARBA00022741"/>
    </source>
</evidence>
<keyword evidence="7" id="KW-0029">Amino-acid transport</keyword>
<dbReference type="AlphaFoldDB" id="A0A2S0KL27"/>
<evidence type="ECO:0000313" key="10">
    <source>
        <dbReference type="EMBL" id="AVM41743.1"/>
    </source>
</evidence>
<sequence>MIKLKNVSVHFPKVENDSQNEKDKVLHAVNDVSLDIKSGEIYGIVGYSGAGKSTLLRVINQLQKQNSGQVFINEQEISNLSNKELSQVRKKIGMIFQHFNLLKQLTVAENIAFPLKQSKMSKAEIDAKVDELLELVGLSSHKNFYPVQLSGGQRQRVSIARALANDPEILLSDEATSALDPKTTESILDLLREINRKTGITIVLITHEMSVIKDICDRVAVMQNGEVIEEGKVFDVFTNPQTDLSKEFIQSASSTEQGLAKLLARPELMDINANDKLIRIDFAGGSAKEPLIAKLASKYDVSLSILFGNIEIIQDKPVGTLLVSLSGSSANLEEALNYFTSENISFKEINLFN</sequence>
<dbReference type="RefSeq" id="WP_106011731.1">
    <property type="nucleotide sequence ID" value="NZ_CP027226.1"/>
</dbReference>
<feature type="domain" description="ABC transporter" evidence="9">
    <location>
        <begin position="2"/>
        <end position="249"/>
    </location>
</feature>
<evidence type="ECO:0000256" key="7">
    <source>
        <dbReference type="ARBA" id="ARBA00022970"/>
    </source>
</evidence>
<dbReference type="InterPro" id="IPR017871">
    <property type="entry name" value="ABC_transporter-like_CS"/>
</dbReference>
<evidence type="ECO:0000256" key="8">
    <source>
        <dbReference type="ARBA" id="ARBA00023136"/>
    </source>
</evidence>
<dbReference type="OrthoDB" id="9804199at2"/>
<dbReference type="EMBL" id="CP027226">
    <property type="protein sequence ID" value="AVM41743.1"/>
    <property type="molecule type" value="Genomic_DNA"/>
</dbReference>
<reference evidence="11" key="1">
    <citation type="submission" date="2018-02" db="EMBL/GenBank/DDBJ databases">
        <authorList>
            <person name="Holder M.E."/>
            <person name="Ajami N.J."/>
            <person name="Petrosino J.F."/>
        </authorList>
    </citation>
    <scope>NUCLEOTIDE SEQUENCE [LARGE SCALE GENOMIC DNA]</scope>
    <source>
        <strain evidence="11">CCUG 47711</strain>
    </source>
</reference>
<dbReference type="GO" id="GO:0005524">
    <property type="term" value="F:ATP binding"/>
    <property type="evidence" value="ECO:0007669"/>
    <property type="project" value="UniProtKB-KW"/>
</dbReference>
<dbReference type="Gene3D" id="3.40.50.300">
    <property type="entry name" value="P-loop containing nucleotide triphosphate hydrolases"/>
    <property type="match status" value="1"/>
</dbReference>
<proteinExistence type="inferred from homology"/>
<dbReference type="Pfam" id="PF00005">
    <property type="entry name" value="ABC_tran"/>
    <property type="match status" value="1"/>
</dbReference>
<dbReference type="CDD" id="cd03258">
    <property type="entry name" value="ABC_MetN_methionine_transporter"/>
    <property type="match status" value="1"/>
</dbReference>
<evidence type="ECO:0000313" key="11">
    <source>
        <dbReference type="Proteomes" id="UP000237947"/>
    </source>
</evidence>
<dbReference type="Proteomes" id="UP000237947">
    <property type="component" value="Chromosome"/>
</dbReference>
<dbReference type="GO" id="GO:0005886">
    <property type="term" value="C:plasma membrane"/>
    <property type="evidence" value="ECO:0007669"/>
    <property type="project" value="UniProtKB-ARBA"/>
</dbReference>
<dbReference type="PROSITE" id="PS00211">
    <property type="entry name" value="ABC_TRANSPORTER_1"/>
    <property type="match status" value="1"/>
</dbReference>
<dbReference type="PANTHER" id="PTHR43166">
    <property type="entry name" value="AMINO ACID IMPORT ATP-BINDING PROTEIN"/>
    <property type="match status" value="1"/>
</dbReference>
<dbReference type="Pfam" id="PF09383">
    <property type="entry name" value="NIL"/>
    <property type="match status" value="1"/>
</dbReference>
<dbReference type="SMART" id="SM00382">
    <property type="entry name" value="AAA"/>
    <property type="match status" value="1"/>
</dbReference>
<dbReference type="SMART" id="SM00930">
    <property type="entry name" value="NIL"/>
    <property type="match status" value="1"/>
</dbReference>
<dbReference type="InterPro" id="IPR018449">
    <property type="entry name" value="NIL_domain"/>
</dbReference>
<dbReference type="GO" id="GO:0016887">
    <property type="term" value="F:ATP hydrolysis activity"/>
    <property type="evidence" value="ECO:0007669"/>
    <property type="project" value="InterPro"/>
</dbReference>
<dbReference type="InterPro" id="IPR050086">
    <property type="entry name" value="MetN_ABC_transporter-like"/>
</dbReference>
<evidence type="ECO:0000256" key="2">
    <source>
        <dbReference type="ARBA" id="ARBA00022448"/>
    </source>
</evidence>
<dbReference type="InterPro" id="IPR003593">
    <property type="entry name" value="AAA+_ATPase"/>
</dbReference>
<comment type="similarity">
    <text evidence="1">Belongs to the ABC transporter superfamily.</text>
</comment>
<organism evidence="10 11">
    <name type="scientific">Fastidiosipila sanguinis</name>
    <dbReference type="NCBI Taxonomy" id="236753"/>
    <lineage>
        <taxon>Bacteria</taxon>
        <taxon>Bacillati</taxon>
        <taxon>Bacillota</taxon>
        <taxon>Clostridia</taxon>
        <taxon>Eubacteriales</taxon>
        <taxon>Oscillospiraceae</taxon>
        <taxon>Fastidiosipila</taxon>
    </lineage>
</organism>
<evidence type="ECO:0000256" key="5">
    <source>
        <dbReference type="ARBA" id="ARBA00022840"/>
    </source>
</evidence>
<evidence type="ECO:0000256" key="1">
    <source>
        <dbReference type="ARBA" id="ARBA00005417"/>
    </source>
</evidence>
<dbReference type="SUPFAM" id="SSF52540">
    <property type="entry name" value="P-loop containing nucleoside triphosphate hydrolases"/>
    <property type="match status" value="1"/>
</dbReference>
<dbReference type="GO" id="GO:0006865">
    <property type="term" value="P:amino acid transport"/>
    <property type="evidence" value="ECO:0007669"/>
    <property type="project" value="UniProtKB-KW"/>
</dbReference>
<protein>
    <submittedName>
        <fullName evidence="10">Methionine ABC transporter ATP-binding protein</fullName>
    </submittedName>
</protein>
<dbReference type="SUPFAM" id="SSF55021">
    <property type="entry name" value="ACT-like"/>
    <property type="match status" value="1"/>
</dbReference>
<keyword evidence="4" id="KW-0547">Nucleotide-binding</keyword>